<dbReference type="GO" id="GO:0050071">
    <property type="term" value="F:phosphatidylglycerol lysyltransferase activity"/>
    <property type="evidence" value="ECO:0007669"/>
    <property type="project" value="UniProtKB-EC"/>
</dbReference>
<evidence type="ECO:0000256" key="2">
    <source>
        <dbReference type="ARBA" id="ARBA00022475"/>
    </source>
</evidence>
<dbReference type="Pfam" id="PF09924">
    <property type="entry name" value="LPG_synthase_C"/>
    <property type="match status" value="1"/>
</dbReference>
<name>R3U6Q0_9ENTE</name>
<dbReference type="EC" id="2.3.2.3" evidence="7"/>
<feature type="transmembrane region" description="Helical" evidence="7">
    <location>
        <begin position="495"/>
        <end position="517"/>
    </location>
</feature>
<feature type="transmembrane region" description="Helical" evidence="7">
    <location>
        <begin position="142"/>
        <end position="164"/>
    </location>
</feature>
<feature type="transmembrane region" description="Helical" evidence="7">
    <location>
        <begin position="362"/>
        <end position="385"/>
    </location>
</feature>
<feature type="transmembrane region" description="Helical" evidence="7">
    <location>
        <begin position="332"/>
        <end position="356"/>
    </location>
</feature>
<dbReference type="InterPro" id="IPR051211">
    <property type="entry name" value="PG_lysyltransferase"/>
</dbReference>
<dbReference type="EMBL" id="AJAT01000006">
    <property type="protein sequence ID" value="EOL49118.1"/>
    <property type="molecule type" value="Genomic_DNA"/>
</dbReference>
<dbReference type="HOGENOM" id="CLU_008255_7_1_9"/>
<protein>
    <recommendedName>
        <fullName evidence="7">Phosphatidylglycerol lysyltransferase</fullName>
        <ecNumber evidence="7">2.3.2.3</ecNumber>
    </recommendedName>
    <alternativeName>
        <fullName evidence="7">Lysylphosphatidylglycerol synthase</fullName>
    </alternativeName>
</protein>
<dbReference type="PATRIC" id="fig|1158610.3.peg.192"/>
<dbReference type="InterPro" id="IPR024320">
    <property type="entry name" value="LPG_synthase_C"/>
</dbReference>
<keyword evidence="7" id="KW-0046">Antibiotic resistance</keyword>
<dbReference type="RefSeq" id="WP_010766898.1">
    <property type="nucleotide sequence ID" value="NZ_ASWE01000006.1"/>
</dbReference>
<keyword evidence="6 7" id="KW-0472">Membrane</keyword>
<evidence type="ECO:0000256" key="7">
    <source>
        <dbReference type="RuleBase" id="RU363042"/>
    </source>
</evidence>
<comment type="subcellular location">
    <subcellularLocation>
        <location evidence="1 7">Cell membrane</location>
        <topology evidence="1 7">Multi-pass membrane protein</topology>
    </subcellularLocation>
</comment>
<keyword evidence="3 7" id="KW-0808">Transferase</keyword>
<keyword evidence="7" id="KW-0443">Lipid metabolism</keyword>
<feature type="domain" description="Phosphatidylglycerol lysyltransferase C-terminal" evidence="8">
    <location>
        <begin position="535"/>
        <end position="825"/>
    </location>
</feature>
<dbReference type="GO" id="GO:0055091">
    <property type="term" value="P:phospholipid homeostasis"/>
    <property type="evidence" value="ECO:0007669"/>
    <property type="project" value="TreeGrafter"/>
</dbReference>
<evidence type="ECO:0000256" key="4">
    <source>
        <dbReference type="ARBA" id="ARBA00022692"/>
    </source>
</evidence>
<sequence>MKKKMQQIYQLLKKHSLLFKLIFFGSILIFVSSQVANIAHGMSWHDILETMKQQDRIKLLLMAFTGLIGVLPMLLYDWVTLRVLEHQGKPEMPRKEWFVAAWTTNTINNLAGFGGVIGASLRAKFYGSGTDRKKVLATVSKVALFMLSGLSIWAFITFIDSLFLHKESIFLSYWFWLLGGSLVTPGLLLLVYLKRKTLFKEFIPRGIIGLLTASFGQWTGALFVFLVIGHLMSAPIQMVEIYPMFIIATLIGMLTMIPGGMGTFDVLMILGMSQLGVGQDMAVVWLLYYRLFYYLVPFLSGIFLFVTQAGVKVNRFFDNLPRLFSQKIAHTIVVGAVYFAGIMMVLLSTITNLSAISKIFQFLLPFSFNFLDQTLNLLVGFLLLGLARGLSMKVKKAFWPTIILLSFGIVNTIQRTTSLRLIVVYVLIVLAVWVARNEFYREKFVYSWEAIAVDGVLFGFLFIVYAIAGYFSSSGRMLSGNLIPNKFLLFPSDDIWFSGLIGLGVSLLALVTLYQYLATTNETLGEEWNEARFHALLKKYGGTNASHYLELPGYTYFYYQEDGSDQVAFGYQMKGNKCFILGNPIGNQEKWKKATLAFMIKADRLGYQLAFYKISEQYIVALHDLGFHFVKVGESGVVDLQKENLPSFTEAIELKRLSNEGYHFTFYPELPSEVYKELESVSKEWLGGQTEKYFSVGRFEEAYLSKSGVGVVRNPTNQLVGFITQQPINEKCSSYDLLRVSANQPGQLPNFLIAHLMEYSRQQGEKEVDLGMAPLVHVGDTQFSFFEEKVMHIIYNYGTSFYAFQDNYEAKSKYVDAWEGRYFAYMKNSRFTLTAGQLLLLIGRGKTKGATVAEEAMIEL</sequence>
<feature type="transmembrane region" description="Helical" evidence="7">
    <location>
        <begin position="59"/>
        <end position="79"/>
    </location>
</feature>
<dbReference type="InterPro" id="IPR022791">
    <property type="entry name" value="L-PG_synthase/AglD"/>
</dbReference>
<dbReference type="eggNOG" id="COG0392">
    <property type="taxonomic scope" value="Bacteria"/>
</dbReference>
<evidence type="ECO:0000313" key="10">
    <source>
        <dbReference type="Proteomes" id="UP000013785"/>
    </source>
</evidence>
<evidence type="ECO:0000256" key="3">
    <source>
        <dbReference type="ARBA" id="ARBA00022679"/>
    </source>
</evidence>
<evidence type="ECO:0000256" key="6">
    <source>
        <dbReference type="ARBA" id="ARBA00023136"/>
    </source>
</evidence>
<dbReference type="PANTHER" id="PTHR34697:SF2">
    <property type="entry name" value="PHOSPHATIDYLGLYCEROL LYSYLTRANSFERASE"/>
    <property type="match status" value="1"/>
</dbReference>
<evidence type="ECO:0000259" key="8">
    <source>
        <dbReference type="Pfam" id="PF09924"/>
    </source>
</evidence>
<dbReference type="GO" id="GO:0005886">
    <property type="term" value="C:plasma membrane"/>
    <property type="evidence" value="ECO:0007669"/>
    <property type="project" value="UniProtKB-SubCell"/>
</dbReference>
<evidence type="ECO:0000313" key="9">
    <source>
        <dbReference type="EMBL" id="EOL49118.1"/>
    </source>
</evidence>
<feature type="transmembrane region" description="Helical" evidence="7">
    <location>
        <begin position="21"/>
        <end position="39"/>
    </location>
</feature>
<dbReference type="Proteomes" id="UP000013785">
    <property type="component" value="Unassembled WGS sequence"/>
</dbReference>
<comment type="caution">
    <text evidence="9">The sequence shown here is derived from an EMBL/GenBank/DDBJ whole genome shotgun (WGS) entry which is preliminary data.</text>
</comment>
<gene>
    <name evidence="7" type="primary">mprF</name>
    <name evidence="9" type="ORF">UC3_00213</name>
</gene>
<keyword evidence="5 7" id="KW-1133">Transmembrane helix</keyword>
<feature type="transmembrane region" description="Helical" evidence="7">
    <location>
        <begin position="292"/>
        <end position="311"/>
    </location>
</feature>
<feature type="transmembrane region" description="Helical" evidence="7">
    <location>
        <begin position="397"/>
        <end position="413"/>
    </location>
</feature>
<comment type="function">
    <text evidence="7">Catalyzes the transfer of a lysyl group from L-lysyl-tRNA(Lys) to membrane-bound phosphatidylglycerol (PG), which produces lysylphosphatidylglycerol (LPG), a major component of the bacterial membrane with a positive net charge. LPG synthesis contributes to bacterial virulence as it is involved in the resistance mechanism against cationic antimicrobial peptides (CAMP) produces by the host's immune system (defensins, cathelicidins) and by the competing microorganisms.</text>
</comment>
<accession>R3U6Q0</accession>
<comment type="similarity">
    <text evidence="7">Belongs to the LPG synthase family.</text>
</comment>
<keyword evidence="2" id="KW-1003">Cell membrane</keyword>
<comment type="catalytic activity">
    <reaction evidence="7">
        <text>L-lysyl-tRNA(Lys) + a 1,2-diacyl-sn-glycero-3-phospho-(1'-sn-glycerol) = a 1,2-diacyl-sn-glycero-3-phospho-1'-(3'-O-L-lysyl)-sn-glycerol + tRNA(Lys)</text>
        <dbReference type="Rhea" id="RHEA:10668"/>
        <dbReference type="Rhea" id="RHEA-COMP:9696"/>
        <dbReference type="Rhea" id="RHEA-COMP:9697"/>
        <dbReference type="ChEBI" id="CHEBI:64716"/>
        <dbReference type="ChEBI" id="CHEBI:75792"/>
        <dbReference type="ChEBI" id="CHEBI:78442"/>
        <dbReference type="ChEBI" id="CHEBI:78529"/>
        <dbReference type="EC" id="2.3.2.3"/>
    </reaction>
</comment>
<evidence type="ECO:0000256" key="5">
    <source>
        <dbReference type="ARBA" id="ARBA00022989"/>
    </source>
</evidence>
<keyword evidence="10" id="KW-1185">Reference proteome</keyword>
<dbReference type="NCBIfam" id="NF033480">
    <property type="entry name" value="bifunc_MprF"/>
    <property type="match status" value="1"/>
</dbReference>
<reference evidence="9 10" key="1">
    <citation type="submission" date="2013-02" db="EMBL/GenBank/DDBJ databases">
        <title>The Genome Sequence of Enterococcus phoeniculicola BAA-412.</title>
        <authorList>
            <consortium name="The Broad Institute Genome Sequencing Platform"/>
            <consortium name="The Broad Institute Genome Sequencing Center for Infectious Disease"/>
            <person name="Earl A.M."/>
            <person name="Gilmore M.S."/>
            <person name="Lebreton F."/>
            <person name="Walker B."/>
            <person name="Young S.K."/>
            <person name="Zeng Q."/>
            <person name="Gargeya S."/>
            <person name="Fitzgerald M."/>
            <person name="Haas B."/>
            <person name="Abouelleil A."/>
            <person name="Alvarado L."/>
            <person name="Arachchi H.M."/>
            <person name="Berlin A.M."/>
            <person name="Chapman S.B."/>
            <person name="Dewar J."/>
            <person name="Goldberg J."/>
            <person name="Griggs A."/>
            <person name="Gujja S."/>
            <person name="Hansen M."/>
            <person name="Howarth C."/>
            <person name="Imamovic A."/>
            <person name="Larimer J."/>
            <person name="McCowan C."/>
            <person name="Murphy C."/>
            <person name="Neiman D."/>
            <person name="Pearson M."/>
            <person name="Priest M."/>
            <person name="Roberts A."/>
            <person name="Saif S."/>
            <person name="Shea T."/>
            <person name="Sisk P."/>
            <person name="Sykes S."/>
            <person name="Wortman J."/>
            <person name="Nusbaum C."/>
            <person name="Birren B."/>
        </authorList>
    </citation>
    <scope>NUCLEOTIDE SEQUENCE [LARGE SCALE GENOMIC DNA]</scope>
    <source>
        <strain evidence="9 10">ATCC BAA-412</strain>
    </source>
</reference>
<feature type="transmembrane region" description="Helical" evidence="7">
    <location>
        <begin position="241"/>
        <end position="259"/>
    </location>
</feature>
<dbReference type="GO" id="GO:0006629">
    <property type="term" value="P:lipid metabolic process"/>
    <property type="evidence" value="ECO:0007669"/>
    <property type="project" value="UniProtKB-KW"/>
</dbReference>
<evidence type="ECO:0000256" key="1">
    <source>
        <dbReference type="ARBA" id="ARBA00004651"/>
    </source>
</evidence>
<keyword evidence="4 7" id="KW-0812">Transmembrane</keyword>
<proteinExistence type="inferred from homology"/>
<organism evidence="9 10">
    <name type="scientific">Enterococcus phoeniculicola ATCC BAA-412</name>
    <dbReference type="NCBI Taxonomy" id="1158610"/>
    <lineage>
        <taxon>Bacteria</taxon>
        <taxon>Bacillati</taxon>
        <taxon>Bacillota</taxon>
        <taxon>Bacilli</taxon>
        <taxon>Lactobacillales</taxon>
        <taxon>Enterococcaceae</taxon>
        <taxon>Enterococcus</taxon>
    </lineage>
</organism>
<dbReference type="Pfam" id="PF03706">
    <property type="entry name" value="LPG_synthase_TM"/>
    <property type="match status" value="1"/>
</dbReference>
<feature type="transmembrane region" description="Helical" evidence="7">
    <location>
        <begin position="170"/>
        <end position="193"/>
    </location>
</feature>
<dbReference type="AlphaFoldDB" id="R3U6Q0"/>
<dbReference type="eggNOG" id="COG2898">
    <property type="taxonomic scope" value="Bacteria"/>
</dbReference>
<feature type="transmembrane region" description="Helical" evidence="7">
    <location>
        <begin position="419"/>
        <end position="436"/>
    </location>
</feature>
<feature type="transmembrane region" description="Helical" evidence="7">
    <location>
        <begin position="205"/>
        <end position="229"/>
    </location>
</feature>
<dbReference type="STRING" id="154621.RV11_GL001374"/>
<feature type="transmembrane region" description="Helical" evidence="7">
    <location>
        <begin position="448"/>
        <end position="471"/>
    </location>
</feature>
<dbReference type="PANTHER" id="PTHR34697">
    <property type="entry name" value="PHOSPHATIDYLGLYCEROL LYSYLTRANSFERASE"/>
    <property type="match status" value="1"/>
</dbReference>
<dbReference type="GO" id="GO:0046677">
    <property type="term" value="P:response to antibiotic"/>
    <property type="evidence" value="ECO:0007669"/>
    <property type="project" value="UniProtKB-KW"/>
</dbReference>